<dbReference type="CDD" id="cd12392">
    <property type="entry name" value="RRM2_SART3"/>
    <property type="match status" value="1"/>
</dbReference>
<sequence length="977" mass="109243">MAEQEREELPGKEQKQQQQEKEDEQEMEEMEAESGSEAGSAGPAAGPGTDSDSESETDESEKEAEVQRLEEQLSINAHDYNCHTDLIKLLQQLGELERLAKARQKMSELFPLTEELWLDWLKDEIRMGTDEAERDRVSSLFERAVKDYLCPEIWLEYAQYSIGGMGQAGGVERVRAVFERALTAVGLHVTKGSAVWDAYREFENAVLGMMQPVLGVVLSAVQQEQLKAQTERLNTLFRRQLSLPLMDMEACFTEYEEWLESPVEASVRQAYGKALKQLEKYKSFENALLVAEPPKMAEYQAYIECELKEGDPARVQLVFERALADNCLVPDLWAQYTKYLDMQLKIKEVVLPAHRRATRNCPWATSLWKSFLLALERHHAEHDTVREVFDKALESGFMQATDYTELWQTYIDYLRRRVDFTQGSSQELEELRMTFHRAVESIRQEVAQRCAEGGDSSSAILQHWARIEANHCHNVQKARELWDQVMSQGNAKYGNMWLEYYHLERAFGDVQHARRALHRAVQCTSDYPEHICEALLTFEREEGTLEDWDAACQKIETKLKRVSEQRAKAAEKEAQRQKQEEEHSKAKLESKGGKKSQKKEHVSSGKRKAEPEWGHEAAQASKRIREEAGGGVPWEEDDEDEESKGRDAGAMVHASLGLSGAPPPSAAGRASGPGSSARPGPSRAAPGFSKGNAEKKGKAAEQAPTTTKFTPGAESCTVFVSNVAYSLADPDARLREALAPCGTIVEVRPVYSRSHHFRGYCYVQFDTEEGARGALAMDRTSIDGRPMFISPCVDKTKQQEQQPNKAFKYSTDLEKHKLFVSGLPFSCTKEELQEMFGKHGSIRETRMVTTRAGKFKGLAYIEYETVSQAAQAVLNLNGTTVRDSVVSVAISNPPARRRADQQQQQQPAVPARSVYGARGKGRTQLALVPRALQRRGAGGSKSQNGTAAAPAAAGGDATPAAGPMMSNADFARMLLRK</sequence>
<dbReference type="SMART" id="SM00360">
    <property type="entry name" value="RRM"/>
    <property type="match status" value="2"/>
</dbReference>
<dbReference type="InterPro" id="IPR035979">
    <property type="entry name" value="RBD_domain_sf"/>
</dbReference>
<evidence type="ECO:0000256" key="7">
    <source>
        <dbReference type="SAM" id="MobiDB-lite"/>
    </source>
</evidence>
<dbReference type="PROSITE" id="PS50102">
    <property type="entry name" value="RRM"/>
    <property type="match status" value="2"/>
</dbReference>
<feature type="domain" description="RRM" evidence="8">
    <location>
        <begin position="816"/>
        <end position="893"/>
    </location>
</feature>
<feature type="region of interest" description="Disordered" evidence="7">
    <location>
        <begin position="893"/>
        <end position="916"/>
    </location>
</feature>
<feature type="compositionally biased region" description="Low complexity" evidence="7">
    <location>
        <begin position="901"/>
        <end position="912"/>
    </location>
</feature>
<name>A0AAJ7X6V4_PETMA</name>
<dbReference type="Pfam" id="PF00076">
    <property type="entry name" value="RRM_1"/>
    <property type="match status" value="2"/>
</dbReference>
<keyword evidence="6" id="KW-0694">RNA-binding</keyword>
<keyword evidence="2" id="KW-0507">mRNA processing</keyword>
<feature type="compositionally biased region" description="Basic and acidic residues" evidence="7">
    <location>
        <begin position="568"/>
        <end position="592"/>
    </location>
</feature>
<dbReference type="Gene3D" id="1.25.40.10">
    <property type="entry name" value="Tetratricopeptide repeat domain"/>
    <property type="match status" value="2"/>
</dbReference>
<dbReference type="PANTHER" id="PTHR17204:SF25">
    <property type="entry name" value="RRM DOMAIN-CONTAINING PROTEIN"/>
    <property type="match status" value="1"/>
</dbReference>
<feature type="compositionally biased region" description="Basic and acidic residues" evidence="7">
    <location>
        <begin position="7"/>
        <end position="20"/>
    </location>
</feature>
<dbReference type="InterPro" id="IPR059164">
    <property type="entry name" value="HAT_PRP39_C"/>
</dbReference>
<keyword evidence="4" id="KW-0508">mRNA splicing</keyword>
<feature type="compositionally biased region" description="Acidic residues" evidence="7">
    <location>
        <begin position="51"/>
        <end position="62"/>
    </location>
</feature>
<dbReference type="AlphaFoldDB" id="A0AAJ7X6V4"/>
<dbReference type="Proteomes" id="UP001318040">
    <property type="component" value="Chromosome 38"/>
</dbReference>
<dbReference type="SUPFAM" id="SSF48452">
    <property type="entry name" value="TPR-like"/>
    <property type="match status" value="1"/>
</dbReference>
<evidence type="ECO:0000256" key="3">
    <source>
        <dbReference type="ARBA" id="ARBA00022737"/>
    </source>
</evidence>
<dbReference type="CDD" id="cd12391">
    <property type="entry name" value="RRM1_SART3"/>
    <property type="match status" value="1"/>
</dbReference>
<evidence type="ECO:0000256" key="4">
    <source>
        <dbReference type="ARBA" id="ARBA00023187"/>
    </source>
</evidence>
<keyword evidence="3" id="KW-0677">Repeat</keyword>
<gene>
    <name evidence="10" type="primary">SART3</name>
</gene>
<dbReference type="GO" id="GO:0006397">
    <property type="term" value="P:mRNA processing"/>
    <property type="evidence" value="ECO:0007669"/>
    <property type="project" value="UniProtKB-KW"/>
</dbReference>
<evidence type="ECO:0000256" key="5">
    <source>
        <dbReference type="ARBA" id="ARBA00023242"/>
    </source>
</evidence>
<evidence type="ECO:0000259" key="8">
    <source>
        <dbReference type="PROSITE" id="PS50102"/>
    </source>
</evidence>
<keyword evidence="5" id="KW-0539">Nucleus</keyword>
<feature type="region of interest" description="Disordered" evidence="7">
    <location>
        <begin position="933"/>
        <end position="964"/>
    </location>
</feature>
<evidence type="ECO:0000256" key="2">
    <source>
        <dbReference type="ARBA" id="ARBA00022664"/>
    </source>
</evidence>
<dbReference type="InterPro" id="IPR003107">
    <property type="entry name" value="HAT"/>
</dbReference>
<dbReference type="CTD" id="9733"/>
<dbReference type="InterPro" id="IPR034217">
    <property type="entry name" value="SART3_RRM1"/>
</dbReference>
<dbReference type="InterPro" id="IPR012677">
    <property type="entry name" value="Nucleotide-bd_a/b_plait_sf"/>
</dbReference>
<feature type="region of interest" description="Disordered" evidence="7">
    <location>
        <begin position="1"/>
        <end position="68"/>
    </location>
</feature>
<dbReference type="FunFam" id="1.25.40.10:FF:000098">
    <property type="entry name" value="Squamous cell carcinoma antigen recognized by T-cells 3"/>
    <property type="match status" value="1"/>
</dbReference>
<dbReference type="SMART" id="SM00386">
    <property type="entry name" value="HAT"/>
    <property type="match status" value="8"/>
</dbReference>
<reference evidence="10" key="1">
    <citation type="submission" date="2025-08" db="UniProtKB">
        <authorList>
            <consortium name="RefSeq"/>
        </authorList>
    </citation>
    <scope>IDENTIFICATION</scope>
    <source>
        <tissue evidence="10">Sperm</tissue>
    </source>
</reference>
<organism evidence="9 10">
    <name type="scientific">Petromyzon marinus</name>
    <name type="common">Sea lamprey</name>
    <dbReference type="NCBI Taxonomy" id="7757"/>
    <lineage>
        <taxon>Eukaryota</taxon>
        <taxon>Metazoa</taxon>
        <taxon>Chordata</taxon>
        <taxon>Craniata</taxon>
        <taxon>Vertebrata</taxon>
        <taxon>Cyclostomata</taxon>
        <taxon>Hyperoartia</taxon>
        <taxon>Petromyzontiformes</taxon>
        <taxon>Petromyzontidae</taxon>
        <taxon>Petromyzon</taxon>
    </lineage>
</organism>
<feature type="region of interest" description="Disordered" evidence="7">
    <location>
        <begin position="568"/>
        <end position="712"/>
    </location>
</feature>
<feature type="compositionally biased region" description="Low complexity" evidence="7">
    <location>
        <begin position="35"/>
        <end position="50"/>
    </location>
</feature>
<dbReference type="RefSeq" id="XP_032823461.1">
    <property type="nucleotide sequence ID" value="XM_032967570.1"/>
</dbReference>
<dbReference type="SUPFAM" id="SSF54928">
    <property type="entry name" value="RNA-binding domain, RBD"/>
    <property type="match status" value="2"/>
</dbReference>
<dbReference type="Gene3D" id="3.30.70.330">
    <property type="match status" value="2"/>
</dbReference>
<evidence type="ECO:0000313" key="9">
    <source>
        <dbReference type="Proteomes" id="UP001318040"/>
    </source>
</evidence>
<dbReference type="KEGG" id="pmrn:116950110"/>
<evidence type="ECO:0000256" key="1">
    <source>
        <dbReference type="ARBA" id="ARBA00004123"/>
    </source>
</evidence>
<feature type="compositionally biased region" description="Acidic residues" evidence="7">
    <location>
        <begin position="21"/>
        <end position="34"/>
    </location>
</feature>
<proteinExistence type="predicted"/>
<dbReference type="InterPro" id="IPR011990">
    <property type="entry name" value="TPR-like_helical_dom_sf"/>
</dbReference>
<feature type="compositionally biased region" description="Basic and acidic residues" evidence="7">
    <location>
        <begin position="599"/>
        <end position="615"/>
    </location>
</feature>
<dbReference type="PANTHER" id="PTHR17204">
    <property type="entry name" value="PRE-MRNA PROCESSING PROTEIN PRP39-RELATED"/>
    <property type="match status" value="1"/>
</dbReference>
<feature type="compositionally biased region" description="Low complexity" evidence="7">
    <location>
        <begin position="654"/>
        <end position="691"/>
    </location>
</feature>
<dbReference type="GO" id="GO:0003723">
    <property type="term" value="F:RNA binding"/>
    <property type="evidence" value="ECO:0007669"/>
    <property type="project" value="UniProtKB-UniRule"/>
</dbReference>
<feature type="compositionally biased region" description="Low complexity" evidence="7">
    <location>
        <begin position="945"/>
        <end position="963"/>
    </location>
</feature>
<dbReference type="FunFam" id="3.30.70.330:FF:000229">
    <property type="entry name" value="Squamous cell carcinoma antigen recognized by T-cells 3"/>
    <property type="match status" value="1"/>
</dbReference>
<protein>
    <submittedName>
        <fullName evidence="10">LOW QUALITY PROTEIN: squamous cell carcinoma antigen recognized by T-cells 3</fullName>
    </submittedName>
</protein>
<dbReference type="Pfam" id="PF23240">
    <property type="entry name" value="HAT_PRP39_N"/>
    <property type="match status" value="1"/>
</dbReference>
<dbReference type="GO" id="GO:0008380">
    <property type="term" value="P:RNA splicing"/>
    <property type="evidence" value="ECO:0007669"/>
    <property type="project" value="UniProtKB-KW"/>
</dbReference>
<dbReference type="GO" id="GO:0005634">
    <property type="term" value="C:nucleus"/>
    <property type="evidence" value="ECO:0007669"/>
    <property type="project" value="UniProtKB-SubCell"/>
</dbReference>
<comment type="subcellular location">
    <subcellularLocation>
        <location evidence="1">Nucleus</location>
    </subcellularLocation>
</comment>
<dbReference type="InterPro" id="IPR034218">
    <property type="entry name" value="SART3_RRM2"/>
</dbReference>
<dbReference type="Pfam" id="PF16605">
    <property type="entry name" value="LSM_int_assoc"/>
    <property type="match status" value="1"/>
</dbReference>
<keyword evidence="9" id="KW-1185">Reference proteome</keyword>
<dbReference type="Pfam" id="PF23241">
    <property type="entry name" value="HAT_PRP39_C"/>
    <property type="match status" value="1"/>
</dbReference>
<dbReference type="InterPro" id="IPR000504">
    <property type="entry name" value="RRM_dom"/>
</dbReference>
<feature type="domain" description="RRM" evidence="8">
    <location>
        <begin position="716"/>
        <end position="794"/>
    </location>
</feature>
<accession>A0AAJ7X6V4</accession>
<evidence type="ECO:0000313" key="10">
    <source>
        <dbReference type="RefSeq" id="XP_032823461.1"/>
    </source>
</evidence>
<evidence type="ECO:0000256" key="6">
    <source>
        <dbReference type="PROSITE-ProRule" id="PRU00176"/>
    </source>
</evidence>